<feature type="chain" id="PRO_5044540424" evidence="1">
    <location>
        <begin position="25"/>
        <end position="203"/>
    </location>
</feature>
<dbReference type="EMBL" id="LN614830">
    <property type="protein sequence ID" value="CEG60671.1"/>
    <property type="molecule type" value="Genomic_DNA"/>
</dbReference>
<dbReference type="AlphaFoldDB" id="A0A098GGQ8"/>
<reference evidence="2" key="2">
    <citation type="submission" date="2014-09" db="EMBL/GenBank/DDBJ databases">
        <authorList>
            <person name="GOMEZ-VALERO Laura"/>
        </authorList>
    </citation>
    <scope>NUCLEOTIDE SEQUENCE</scope>
    <source>
        <strain evidence="2">ATCC33218</strain>
    </source>
</reference>
<organism evidence="2 4">
    <name type="scientific">Legionella micdadei</name>
    <name type="common">Tatlockia micdadei</name>
    <dbReference type="NCBI Taxonomy" id="451"/>
    <lineage>
        <taxon>Bacteria</taxon>
        <taxon>Pseudomonadati</taxon>
        <taxon>Pseudomonadota</taxon>
        <taxon>Gammaproteobacteria</taxon>
        <taxon>Legionellales</taxon>
        <taxon>Legionellaceae</taxon>
        <taxon>Legionella</taxon>
    </lineage>
</organism>
<sequence length="203" mass="22510">MVKNLIFVKGMIFACLLQSNLTYAITNTTTNIKSSKSTSKPIILNKFLQFILPAASGSIGKDTLSGFSRMQLVDVDTQVTYFTNHPRRITGSMATGFFLKRWIKPPPRDFTANPPNAMVTYIDDSKQLQQFFIVQLIAPLYQESTRTLSFTIKQLPGSPPLPTKIKQPAIIMSETAVCGVLGAWGDLPGEKQNDAQCHSNEHL</sequence>
<name>A0A098GGQ8_LEGMI</name>
<dbReference type="RefSeq" id="WP_045099047.1">
    <property type="nucleotide sequence ID" value="NZ_CP020615.1"/>
</dbReference>
<evidence type="ECO:0000313" key="4">
    <source>
        <dbReference type="Proteomes" id="UP000032414"/>
    </source>
</evidence>
<keyword evidence="1" id="KW-0732">Signal</keyword>
<protein>
    <submittedName>
        <fullName evidence="2">Uncharacterized protein</fullName>
    </submittedName>
</protein>
<dbReference type="Proteomes" id="UP000182998">
    <property type="component" value="Unassembled WGS sequence"/>
</dbReference>
<proteinExistence type="predicted"/>
<dbReference type="HOGENOM" id="CLU_1348375_0_0_6"/>
<dbReference type="KEGG" id="tmc:LMI_1364"/>
<evidence type="ECO:0000256" key="1">
    <source>
        <dbReference type="SAM" id="SignalP"/>
    </source>
</evidence>
<dbReference type="PATRIC" id="fig|451.8.peg.1628"/>
<evidence type="ECO:0000313" key="2">
    <source>
        <dbReference type="EMBL" id="CEG60671.1"/>
    </source>
</evidence>
<evidence type="ECO:0000313" key="5">
    <source>
        <dbReference type="Proteomes" id="UP000182998"/>
    </source>
</evidence>
<gene>
    <name evidence="2" type="ORF">LMI_1364</name>
    <name evidence="3" type="ORF">SAMN02982997_00253</name>
</gene>
<feature type="signal peptide" evidence="1">
    <location>
        <begin position="1"/>
        <end position="24"/>
    </location>
</feature>
<reference evidence="4" key="1">
    <citation type="submission" date="2014-09" db="EMBL/GenBank/DDBJ databases">
        <authorList>
            <person name="Gomez-Valero L."/>
        </authorList>
    </citation>
    <scope>NUCLEOTIDE SEQUENCE [LARGE SCALE GENOMIC DNA]</scope>
    <source>
        <strain evidence="4">ATCC33218</strain>
    </source>
</reference>
<dbReference type="EMBL" id="FMVN01000001">
    <property type="protein sequence ID" value="SCX85136.1"/>
    <property type="molecule type" value="Genomic_DNA"/>
</dbReference>
<evidence type="ECO:0000313" key="3">
    <source>
        <dbReference type="EMBL" id="SCX85136.1"/>
    </source>
</evidence>
<reference evidence="3 5" key="3">
    <citation type="submission" date="2016-10" db="EMBL/GenBank/DDBJ databases">
        <authorList>
            <person name="Varghese N."/>
            <person name="Submissions S."/>
        </authorList>
    </citation>
    <scope>NUCLEOTIDE SEQUENCE [LARGE SCALE GENOMIC DNA]</scope>
    <source>
        <strain evidence="3 5">ATCC 33218</strain>
    </source>
</reference>
<accession>A0A098GGQ8</accession>
<dbReference type="STRING" id="451.B6N58_08715"/>
<dbReference type="Proteomes" id="UP000032414">
    <property type="component" value="Chromosome I"/>
</dbReference>
<keyword evidence="5" id="KW-1185">Reference proteome</keyword>